<dbReference type="Proteomes" id="UP000677436">
    <property type="component" value="Chromosome"/>
</dbReference>
<dbReference type="AlphaFoldDB" id="A0A8D5UIJ9"/>
<protein>
    <submittedName>
        <fullName evidence="1">Sugar ABC transporter substrate-binding protein</fullName>
    </submittedName>
</protein>
<evidence type="ECO:0000313" key="1">
    <source>
        <dbReference type="EMBL" id="BCU82537.1"/>
    </source>
</evidence>
<accession>A0A8D5UIJ9</accession>
<evidence type="ECO:0000313" key="2">
    <source>
        <dbReference type="Proteomes" id="UP000677436"/>
    </source>
</evidence>
<dbReference type="InterPro" id="IPR006059">
    <property type="entry name" value="SBP"/>
</dbReference>
<proteinExistence type="predicted"/>
<keyword evidence="2" id="KW-1185">Reference proteome</keyword>
<organism evidence="1 2">
    <name type="scientific">Polycladomyces abyssicola</name>
    <dbReference type="NCBI Taxonomy" id="1125966"/>
    <lineage>
        <taxon>Bacteria</taxon>
        <taxon>Bacillati</taxon>
        <taxon>Bacillota</taxon>
        <taxon>Bacilli</taxon>
        <taxon>Bacillales</taxon>
        <taxon>Thermoactinomycetaceae</taxon>
        <taxon>Polycladomyces</taxon>
    </lineage>
</organism>
<dbReference type="CDD" id="cd13585">
    <property type="entry name" value="PBP2_TMBP_like"/>
    <property type="match status" value="1"/>
</dbReference>
<gene>
    <name evidence="1" type="ORF">JIR001_23200</name>
</gene>
<name>A0A8D5UIJ9_9BACL</name>
<dbReference type="PANTHER" id="PTHR43649:SF12">
    <property type="entry name" value="DIACETYLCHITOBIOSE BINDING PROTEIN DASA"/>
    <property type="match status" value="1"/>
</dbReference>
<reference evidence="1" key="1">
    <citation type="journal article" date="2013" name="Int. J. Syst. Evol. Microbiol.">
        <title>Polycladomyces abyssicola gen. nov., sp. nov., a thermophilic filamentous bacterium isolated from hemipelagic sediment.</title>
        <authorList>
            <person name="Tsubouchi T."/>
            <person name="Shimane Y."/>
            <person name="Mori K."/>
            <person name="Usui K."/>
            <person name="Hiraki T."/>
            <person name="Tame A."/>
            <person name="Uematsu K."/>
            <person name="Maruyama T."/>
            <person name="Hatada Y."/>
        </authorList>
    </citation>
    <scope>NUCLEOTIDE SEQUENCE</scope>
    <source>
        <strain evidence="1">JIR-001</strain>
    </source>
</reference>
<dbReference type="Pfam" id="PF01547">
    <property type="entry name" value="SBP_bac_1"/>
    <property type="match status" value="1"/>
</dbReference>
<dbReference type="KEGG" id="pabs:JIR001_23200"/>
<dbReference type="EMBL" id="AP024601">
    <property type="protein sequence ID" value="BCU82537.1"/>
    <property type="molecule type" value="Genomic_DNA"/>
</dbReference>
<dbReference type="PROSITE" id="PS51257">
    <property type="entry name" value="PROKAR_LIPOPROTEIN"/>
    <property type="match status" value="1"/>
</dbReference>
<dbReference type="PANTHER" id="PTHR43649">
    <property type="entry name" value="ARABINOSE-BINDING PROTEIN-RELATED"/>
    <property type="match status" value="1"/>
</dbReference>
<dbReference type="Gene3D" id="3.40.190.10">
    <property type="entry name" value="Periplasmic binding protein-like II"/>
    <property type="match status" value="1"/>
</dbReference>
<dbReference type="InterPro" id="IPR050490">
    <property type="entry name" value="Bact_solute-bd_prot1"/>
</dbReference>
<reference evidence="1" key="2">
    <citation type="journal article" date="2021" name="Microbiol. Resour. Announc.">
        <title>Complete Genome Sequence of Polycladomyces abyssicola JIR-001T, Isolated from Hemipelagic Sediment in Deep Seawater.</title>
        <authorList>
            <person name="Tsubouchi T."/>
            <person name="Kaneko Y."/>
        </authorList>
    </citation>
    <scope>NUCLEOTIDE SEQUENCE</scope>
    <source>
        <strain evidence="1">JIR-001</strain>
    </source>
</reference>
<sequence>MKSWVSRIALSVVLVLLLGALAGCGIPKNDADNPKKSDGPITLEFWTINLKKDFSDYIQGLIQSYEKAHPNVKIKWVDVPGQEVDRKLLAALAAGEAPDVVNLDSMNLPKFVDQDALAPVDGLLQPNDLNAYFANLRQGLTFNGKLMAVPWYHAGPYIGMINTDLYKKAGLDPNKPPANLDEALQHGKLIHQKLSNVYGSNTFPNIMLMVAEGLPILSPDKKKAVFNSPQHVQFVQKFVDAYKTGAISSGVIGKEERSLPQNLENEQVAIATMQGAFNLTKIEKNAPNVFQKIKVTPPMKGKAGIIPLKGIQTLVVPKASAHPKEAADFAKFVTSPENQLAFCKLVPIFPSTEQTLKDPFFTQFEVKTKQDEARKIMVSSMKEVVSDTLGIQNEQDLRDAFDEEMRAVLMGKKSVKQGLDDAVKKWNESLAQSQ</sequence>
<dbReference type="RefSeq" id="WP_212772865.1">
    <property type="nucleotide sequence ID" value="NZ_AP024601.1"/>
</dbReference>
<dbReference type="SUPFAM" id="SSF53850">
    <property type="entry name" value="Periplasmic binding protein-like II"/>
    <property type="match status" value="1"/>
</dbReference>